<evidence type="ECO:0000313" key="2">
    <source>
        <dbReference type="EMBL" id="KAG0491611.1"/>
    </source>
</evidence>
<dbReference type="AlphaFoldDB" id="A0A835RMN3"/>
<dbReference type="OrthoDB" id="309483at2759"/>
<dbReference type="PANTHER" id="PTHR36484">
    <property type="entry name" value="OS01G0558700 PROTEIN"/>
    <property type="match status" value="1"/>
</dbReference>
<evidence type="ECO:0000313" key="3">
    <source>
        <dbReference type="Proteomes" id="UP000636800"/>
    </source>
</evidence>
<dbReference type="PANTHER" id="PTHR36484:SF2">
    <property type="entry name" value="OS01G0558700 PROTEIN"/>
    <property type="match status" value="1"/>
</dbReference>
<dbReference type="Proteomes" id="UP000636800">
    <property type="component" value="Chromosome 2"/>
</dbReference>
<feature type="region of interest" description="Disordered" evidence="1">
    <location>
        <begin position="1"/>
        <end position="27"/>
    </location>
</feature>
<evidence type="ECO:0000256" key="1">
    <source>
        <dbReference type="SAM" id="MobiDB-lite"/>
    </source>
</evidence>
<feature type="compositionally biased region" description="Low complexity" evidence="1">
    <location>
        <begin position="76"/>
        <end position="91"/>
    </location>
</feature>
<feature type="compositionally biased region" description="Low complexity" evidence="1">
    <location>
        <begin position="102"/>
        <end position="114"/>
    </location>
</feature>
<accession>A0A835RMN3</accession>
<sequence>MGGLGSAVGRSREQEEGEDEDEQEKGKKARFGRCFTVLDLKIDRLLRELNSEKLKEDIRRWARAVVRYARQLSRTLSGISSSRRRSSISSSYRRRDEEEGTSSAAPASPSRLSI</sequence>
<gene>
    <name evidence="2" type="ORF">HPP92_005009</name>
</gene>
<dbReference type="EMBL" id="JADCNL010000002">
    <property type="protein sequence ID" value="KAG0491611.1"/>
    <property type="molecule type" value="Genomic_DNA"/>
</dbReference>
<name>A0A835RMN3_VANPL</name>
<protein>
    <submittedName>
        <fullName evidence="2">Uncharacterized protein</fullName>
    </submittedName>
</protein>
<comment type="caution">
    <text evidence="2">The sequence shown here is derived from an EMBL/GenBank/DDBJ whole genome shotgun (WGS) entry which is preliminary data.</text>
</comment>
<feature type="region of interest" description="Disordered" evidence="1">
    <location>
        <begin position="76"/>
        <end position="114"/>
    </location>
</feature>
<reference evidence="2 3" key="1">
    <citation type="journal article" date="2020" name="Nat. Food">
        <title>A phased Vanilla planifolia genome enables genetic improvement of flavour and production.</title>
        <authorList>
            <person name="Hasing T."/>
            <person name="Tang H."/>
            <person name="Brym M."/>
            <person name="Khazi F."/>
            <person name="Huang T."/>
            <person name="Chambers A.H."/>
        </authorList>
    </citation>
    <scope>NUCLEOTIDE SEQUENCE [LARGE SCALE GENOMIC DNA]</scope>
    <source>
        <tissue evidence="2">Leaf</tissue>
    </source>
</reference>
<organism evidence="2 3">
    <name type="scientific">Vanilla planifolia</name>
    <name type="common">Vanilla</name>
    <dbReference type="NCBI Taxonomy" id="51239"/>
    <lineage>
        <taxon>Eukaryota</taxon>
        <taxon>Viridiplantae</taxon>
        <taxon>Streptophyta</taxon>
        <taxon>Embryophyta</taxon>
        <taxon>Tracheophyta</taxon>
        <taxon>Spermatophyta</taxon>
        <taxon>Magnoliopsida</taxon>
        <taxon>Liliopsida</taxon>
        <taxon>Asparagales</taxon>
        <taxon>Orchidaceae</taxon>
        <taxon>Vanilloideae</taxon>
        <taxon>Vanilleae</taxon>
        <taxon>Vanilla</taxon>
    </lineage>
</organism>
<proteinExistence type="predicted"/>
<keyword evidence="3" id="KW-1185">Reference proteome</keyword>